<dbReference type="RefSeq" id="WP_160958154.1">
    <property type="nucleotide sequence ID" value="NZ_WVUD01000002.1"/>
</dbReference>
<proteinExistence type="predicted"/>
<dbReference type="EMBL" id="WVUD01000002">
    <property type="protein sequence ID" value="MYL81854.1"/>
    <property type="molecule type" value="Genomic_DNA"/>
</dbReference>
<dbReference type="SUPFAM" id="SSF53146">
    <property type="entry name" value="Nitrogenase accessory factor-like"/>
    <property type="match status" value="1"/>
</dbReference>
<sequence length="123" mass="13016">MPEIQSPYHSPHRCPRVCLACYGARLASLLEMASTLRLYSIYGEAVVEQGVLEMPTQGLVDLAPLLARAGVALLACGGATCCCLKHFARHGVAVAPWIVGVVSVVLSAPGQNRTIFSKSPDNP</sequence>
<organism evidence="1 2">
    <name type="scientific">Solidesulfovibrio aerotolerans</name>
    <dbReference type="NCBI Taxonomy" id="295255"/>
    <lineage>
        <taxon>Bacteria</taxon>
        <taxon>Pseudomonadati</taxon>
        <taxon>Thermodesulfobacteriota</taxon>
        <taxon>Desulfovibrionia</taxon>
        <taxon>Desulfovibrionales</taxon>
        <taxon>Desulfovibrionaceae</taxon>
        <taxon>Solidesulfovibrio</taxon>
    </lineage>
</organism>
<reference evidence="1 2" key="1">
    <citation type="submission" date="2020-01" db="EMBL/GenBank/DDBJ databases">
        <title>Genome sequence of Desulfovibrio aerotolerans DSM 16695(T).</title>
        <authorList>
            <person name="Karnachuk O."/>
            <person name="Avakyan M."/>
            <person name="Mardanov A."/>
            <person name="Kadnikov V."/>
            <person name="Ravin N."/>
        </authorList>
    </citation>
    <scope>NUCLEOTIDE SEQUENCE [LARGE SCALE GENOMIC DNA]</scope>
    <source>
        <strain evidence="1 2">DSM 16695</strain>
    </source>
</reference>
<protein>
    <submittedName>
        <fullName evidence="1">Uncharacterized protein</fullName>
    </submittedName>
</protein>
<keyword evidence="2" id="KW-1185">Reference proteome</keyword>
<dbReference type="OrthoDB" id="280278at2"/>
<gene>
    <name evidence="1" type="ORF">GTA51_01720</name>
</gene>
<evidence type="ECO:0000313" key="1">
    <source>
        <dbReference type="EMBL" id="MYL81854.1"/>
    </source>
</evidence>
<dbReference type="Proteomes" id="UP000482487">
    <property type="component" value="Unassembled WGS sequence"/>
</dbReference>
<accession>A0A7C9MTI4</accession>
<evidence type="ECO:0000313" key="2">
    <source>
        <dbReference type="Proteomes" id="UP000482487"/>
    </source>
</evidence>
<name>A0A7C9MTI4_9BACT</name>
<dbReference type="AlphaFoldDB" id="A0A7C9MTI4"/>
<comment type="caution">
    <text evidence="1">The sequence shown here is derived from an EMBL/GenBank/DDBJ whole genome shotgun (WGS) entry which is preliminary data.</text>
</comment>
<dbReference type="InterPro" id="IPR036105">
    <property type="entry name" value="DiNase_FeMo-co_biosyn_sf"/>
</dbReference>